<protein>
    <recommendedName>
        <fullName evidence="5">Protein-arginine kinase</fullName>
        <ecNumber evidence="5">2.7.14.1</ecNumber>
    </recommendedName>
</protein>
<dbReference type="EMBL" id="PCRK01000156">
    <property type="protein sequence ID" value="PIP18840.1"/>
    <property type="molecule type" value="Genomic_DNA"/>
</dbReference>
<sequence length="350" mass="39663">MELKDLLNHTSEWLKGSGPNSDIIISSRIRLARNLANTPFPHWADKKQSEDVLNKIRDSFLKVDYLKKTTFFELAKMDSVDKQFLVERHLMSLDHTQKANSKAVVVDDEEVVSIMVNEEDHIRMQVMQSGFNLYEAWNIINKIDDGIAKELNFAFLSDWGYLTACPTNPGTGMRGSVMLHLPALVMSRAIDRVLAAIAKLSFIARGLYGEGTQAMGNFFQISNQVSLGPSENEIIENINGLIRQIIEQENQAREVLVSKNKPLLEDRVNRSLGILKSAHIITSQETIELLSMVRLGCDLGMVKDIDHRRINELSIITQPAHLQKIEGKKLSAEERDVKRAQIIRDKLNIY</sequence>
<evidence type="ECO:0000256" key="1">
    <source>
        <dbReference type="ARBA" id="ARBA00022679"/>
    </source>
</evidence>
<feature type="short sequence motif" description="RDXXRA motif of the pArg binding pocket involved in allosteric regulation" evidence="5">
    <location>
        <begin position="335"/>
        <end position="340"/>
    </location>
</feature>
<dbReference type="GO" id="GO:0046314">
    <property type="term" value="P:phosphocreatine biosynthetic process"/>
    <property type="evidence" value="ECO:0007669"/>
    <property type="project" value="InterPro"/>
</dbReference>
<dbReference type="GO" id="GO:0005524">
    <property type="term" value="F:ATP binding"/>
    <property type="evidence" value="ECO:0007669"/>
    <property type="project" value="UniProtKB-UniRule"/>
</dbReference>
<dbReference type="EC" id="2.7.14.1" evidence="5"/>
<evidence type="ECO:0000256" key="6">
    <source>
        <dbReference type="PROSITE-ProRule" id="PRU00843"/>
    </source>
</evidence>
<dbReference type="PANTHER" id="PTHR11547">
    <property type="entry name" value="ARGININE OR CREATINE KINASE"/>
    <property type="match status" value="1"/>
</dbReference>
<dbReference type="GO" id="GO:0005615">
    <property type="term" value="C:extracellular space"/>
    <property type="evidence" value="ECO:0007669"/>
    <property type="project" value="TreeGrafter"/>
</dbReference>
<comment type="caution">
    <text evidence="5">Lacks conserved residue(s) required for the propagation of feature annotation.</text>
</comment>
<keyword evidence="5" id="KW-0021">Allosteric enzyme</keyword>
<feature type="domain" description="Phosphagen kinase C-terminal" evidence="7">
    <location>
        <begin position="23"/>
        <end position="252"/>
    </location>
</feature>
<proteinExistence type="inferred from homology"/>
<feature type="binding site" evidence="5 6">
    <location>
        <begin position="205"/>
        <end position="210"/>
    </location>
    <ligand>
        <name>ATP</name>
        <dbReference type="ChEBI" id="CHEBI:30616"/>
    </ligand>
</feature>
<comment type="function">
    <text evidence="5">Catalyzes the specific phosphorylation of arginine residues in proteins.</text>
</comment>
<feature type="binding site" evidence="5 6">
    <location>
        <position position="89"/>
    </location>
    <ligand>
        <name>ATP</name>
        <dbReference type="ChEBI" id="CHEBI:30616"/>
    </ligand>
</feature>
<dbReference type="GO" id="GO:0004111">
    <property type="term" value="F:creatine kinase activity"/>
    <property type="evidence" value="ECO:0007669"/>
    <property type="project" value="InterPro"/>
</dbReference>
<dbReference type="PANTHER" id="PTHR11547:SF38">
    <property type="entry name" value="ARGININE KINASE 1-RELATED"/>
    <property type="match status" value="1"/>
</dbReference>
<evidence type="ECO:0000256" key="3">
    <source>
        <dbReference type="ARBA" id="ARBA00022777"/>
    </source>
</evidence>
<feature type="binding site" evidence="5 6">
    <location>
        <begin position="26"/>
        <end position="30"/>
    </location>
    <ligand>
        <name>ATP</name>
        <dbReference type="ChEBI" id="CHEBI:30616"/>
    </ligand>
</feature>
<dbReference type="Gene3D" id="3.30.590.10">
    <property type="entry name" value="Glutamine synthetase/guanido kinase, catalytic domain"/>
    <property type="match status" value="1"/>
</dbReference>
<keyword evidence="1 5" id="KW-0808">Transferase</keyword>
<comment type="activity regulation">
    <text evidence="5">Appears to be allosterically activated by the binding of pArg-containing polypeptides to the pArg-binding pocket localized in the C-terminal domain of McsB.</text>
</comment>
<evidence type="ECO:0000256" key="2">
    <source>
        <dbReference type="ARBA" id="ARBA00022741"/>
    </source>
</evidence>
<accession>A0A2G9YHX5</accession>
<reference evidence="8 9" key="1">
    <citation type="submission" date="2017-09" db="EMBL/GenBank/DDBJ databases">
        <title>Depth-based differentiation of microbial function through sediment-hosted aquifers and enrichment of novel symbionts in the deep terrestrial subsurface.</title>
        <authorList>
            <person name="Probst A.J."/>
            <person name="Ladd B."/>
            <person name="Jarett J.K."/>
            <person name="Geller-Mcgrath D.E."/>
            <person name="Sieber C.M."/>
            <person name="Emerson J.B."/>
            <person name="Anantharaman K."/>
            <person name="Thomas B.C."/>
            <person name="Malmstrom R."/>
            <person name="Stieglmeier M."/>
            <person name="Klingl A."/>
            <person name="Woyke T."/>
            <person name="Ryan C.M."/>
            <person name="Banfield J.F."/>
        </authorList>
    </citation>
    <scope>NUCLEOTIDE SEQUENCE [LARGE SCALE GENOMIC DNA]</scope>
    <source>
        <strain evidence="8">CG23_combo_of_CG06-09_8_20_14_all_41_10</strain>
    </source>
</reference>
<gene>
    <name evidence="5" type="primary">mcsB</name>
    <name evidence="8" type="ORF">COX41_06045</name>
</gene>
<dbReference type="CDD" id="cd07930">
    <property type="entry name" value="bacterial_phosphagen_kinase"/>
    <property type="match status" value="1"/>
</dbReference>
<dbReference type="InterPro" id="IPR022414">
    <property type="entry name" value="ATP-guanido_PTrfase_cat"/>
</dbReference>
<dbReference type="Pfam" id="PF00217">
    <property type="entry name" value="ATP-gua_Ptrans"/>
    <property type="match status" value="1"/>
</dbReference>
<comment type="caution">
    <text evidence="8">The sequence shown here is derived from an EMBL/GenBank/DDBJ whole genome shotgun (WGS) entry which is preliminary data.</text>
</comment>
<feature type="binding site" evidence="6">
    <location>
        <begin position="174"/>
        <end position="178"/>
    </location>
    <ligand>
        <name>ATP</name>
        <dbReference type="ChEBI" id="CHEBI:30616"/>
    </ligand>
</feature>
<dbReference type="SUPFAM" id="SSF55931">
    <property type="entry name" value="Glutamine synthetase/guanido kinase"/>
    <property type="match status" value="1"/>
</dbReference>
<evidence type="ECO:0000313" key="8">
    <source>
        <dbReference type="EMBL" id="PIP18840.1"/>
    </source>
</evidence>
<evidence type="ECO:0000259" key="7">
    <source>
        <dbReference type="PROSITE" id="PS51510"/>
    </source>
</evidence>
<evidence type="ECO:0000256" key="4">
    <source>
        <dbReference type="ARBA" id="ARBA00022840"/>
    </source>
</evidence>
<dbReference type="Proteomes" id="UP000231292">
    <property type="component" value="Unassembled WGS sequence"/>
</dbReference>
<organism evidence="8 9">
    <name type="scientific">Candidatus Sherwoodlollariibacterium unditelluris</name>
    <dbReference type="NCBI Taxonomy" id="1974757"/>
    <lineage>
        <taxon>Bacteria</taxon>
        <taxon>Pseudomonadati</taxon>
        <taxon>Candidatus Omnitrophota</taxon>
        <taxon>Candidatus Sherwoodlollariibacterium</taxon>
    </lineage>
</organism>
<dbReference type="InterPro" id="IPR014746">
    <property type="entry name" value="Gln_synth/guanido_kin_cat_dom"/>
</dbReference>
<keyword evidence="3 5" id="KW-0418">Kinase</keyword>
<keyword evidence="4 5" id="KW-0067">ATP-binding</keyword>
<dbReference type="HAMAP" id="MF_00602">
    <property type="entry name" value="Prot_Arg_kinase"/>
    <property type="match status" value="1"/>
</dbReference>
<comment type="similarity">
    <text evidence="5 6">Belongs to the ATP:guanido phosphotransferase family.</text>
</comment>
<dbReference type="NCBIfam" id="NF002194">
    <property type="entry name" value="PRK01059.1-4"/>
    <property type="match status" value="1"/>
</dbReference>
<dbReference type="GO" id="GO:1990424">
    <property type="term" value="F:protein arginine kinase activity"/>
    <property type="evidence" value="ECO:0007669"/>
    <property type="project" value="UniProtKB-EC"/>
</dbReference>
<dbReference type="InterPro" id="IPR000749">
    <property type="entry name" value="ATP-guanido_PTrfase"/>
</dbReference>
<dbReference type="AlphaFoldDB" id="A0A2G9YHX5"/>
<name>A0A2G9YHX5_9BACT</name>
<evidence type="ECO:0000256" key="5">
    <source>
        <dbReference type="HAMAP-Rule" id="MF_00602"/>
    </source>
</evidence>
<comment type="catalytic activity">
    <reaction evidence="5">
        <text>L-arginyl-[protein] + ATP = N(omega)-phospho-L-arginyl-[protein] + ADP + H(+)</text>
        <dbReference type="Rhea" id="RHEA:43384"/>
        <dbReference type="Rhea" id="RHEA-COMP:10532"/>
        <dbReference type="Rhea" id="RHEA-COMP:10533"/>
        <dbReference type="ChEBI" id="CHEBI:15378"/>
        <dbReference type="ChEBI" id="CHEBI:29965"/>
        <dbReference type="ChEBI" id="CHEBI:30616"/>
        <dbReference type="ChEBI" id="CHEBI:83226"/>
        <dbReference type="ChEBI" id="CHEBI:456216"/>
        <dbReference type="EC" id="2.7.14.1"/>
    </reaction>
</comment>
<keyword evidence="2 5" id="KW-0547">Nucleotide-binding</keyword>
<dbReference type="PROSITE" id="PS51510">
    <property type="entry name" value="PHOSPHAGEN_KINASE_C"/>
    <property type="match status" value="1"/>
</dbReference>
<feature type="binding site" evidence="5 6">
    <location>
        <position position="123"/>
    </location>
    <ligand>
        <name>ATP</name>
        <dbReference type="ChEBI" id="CHEBI:30616"/>
    </ligand>
</feature>
<evidence type="ECO:0000313" key="9">
    <source>
        <dbReference type="Proteomes" id="UP000231292"/>
    </source>
</evidence>
<dbReference type="InterPro" id="IPR023660">
    <property type="entry name" value="Arg_Kinase"/>
</dbReference>